<organism evidence="2">
    <name type="scientific">bioreactor metagenome</name>
    <dbReference type="NCBI Taxonomy" id="1076179"/>
    <lineage>
        <taxon>unclassified sequences</taxon>
        <taxon>metagenomes</taxon>
        <taxon>ecological metagenomes</taxon>
    </lineage>
</organism>
<evidence type="ECO:0000256" key="1">
    <source>
        <dbReference type="SAM" id="MobiDB-lite"/>
    </source>
</evidence>
<dbReference type="EMBL" id="VSSQ01000547">
    <property type="protein sequence ID" value="MPL97255.1"/>
    <property type="molecule type" value="Genomic_DNA"/>
</dbReference>
<name>A0A644W0I3_9ZZZZ</name>
<evidence type="ECO:0000313" key="2">
    <source>
        <dbReference type="EMBL" id="MPL97255.1"/>
    </source>
</evidence>
<reference evidence="2" key="1">
    <citation type="submission" date="2019-08" db="EMBL/GenBank/DDBJ databases">
        <authorList>
            <person name="Kucharzyk K."/>
            <person name="Murdoch R.W."/>
            <person name="Higgins S."/>
            <person name="Loffler F."/>
        </authorList>
    </citation>
    <scope>NUCLEOTIDE SEQUENCE</scope>
</reference>
<protein>
    <submittedName>
        <fullName evidence="2">Uncharacterized protein</fullName>
    </submittedName>
</protein>
<comment type="caution">
    <text evidence="2">The sequence shown here is derived from an EMBL/GenBank/DDBJ whole genome shotgun (WGS) entry which is preliminary data.</text>
</comment>
<gene>
    <name evidence="2" type="ORF">SDC9_43444</name>
</gene>
<sequence>MNEPNNSQPQSVIAGMLQRLHEDAPESDGNFTLTEDKEPQAPAALSDGDVIELGKEFDYDGFQVVRREFFAHTNEPSITFNNFKVYVNAACLSRFQAVDYVQVLVNSDSKILAIRPCMEEERDAFSWCVPGSGRRKPRQITCRLFFAKVFSLMDWNTDYRYKLLGKVIHANDEYLIAFDLSATEVYQRVYKDGQKPKTSRTPVFPEGWQNQFGLPFKEHRNSMQINIFDGYAVYGIKENAASAAETTEENSQLEMDHDALQGGSVG</sequence>
<proteinExistence type="predicted"/>
<dbReference type="AlphaFoldDB" id="A0A644W0I3"/>
<accession>A0A644W0I3</accession>
<feature type="region of interest" description="Disordered" evidence="1">
    <location>
        <begin position="246"/>
        <end position="266"/>
    </location>
</feature>